<dbReference type="PROSITE" id="PS51677">
    <property type="entry name" value="NODB"/>
    <property type="match status" value="1"/>
</dbReference>
<protein>
    <submittedName>
        <fullName evidence="4">Peptidoglycan/xylan/chitin deacetylase (PgdA/CDA1 family)</fullName>
    </submittedName>
    <submittedName>
        <fullName evidence="3">Polysaccharide deacetylase</fullName>
    </submittedName>
</protein>
<dbReference type="Pfam" id="PF01522">
    <property type="entry name" value="Polysacc_deac_1"/>
    <property type="match status" value="1"/>
</dbReference>
<dbReference type="GO" id="GO:0016810">
    <property type="term" value="F:hydrolase activity, acting on carbon-nitrogen (but not peptide) bonds"/>
    <property type="evidence" value="ECO:0007669"/>
    <property type="project" value="InterPro"/>
</dbReference>
<reference evidence="3 5" key="1">
    <citation type="submission" date="2015-05" db="EMBL/GenBank/DDBJ databases">
        <title>Genome assembly of Archangium gephyra DSM 2261.</title>
        <authorList>
            <person name="Sharma G."/>
            <person name="Subramanian S."/>
        </authorList>
    </citation>
    <scope>NUCLEOTIDE SEQUENCE [LARGE SCALE GENOMIC DNA]</scope>
    <source>
        <strain evidence="3 5">DSM 2261</strain>
    </source>
</reference>
<keyword evidence="6" id="KW-1185">Reference proteome</keyword>
<evidence type="ECO:0000259" key="2">
    <source>
        <dbReference type="PROSITE" id="PS51677"/>
    </source>
</evidence>
<dbReference type="AlphaFoldDB" id="A0AAC8Q8Y0"/>
<dbReference type="SUPFAM" id="SSF88713">
    <property type="entry name" value="Glycoside hydrolase/deacetylase"/>
    <property type="match status" value="1"/>
</dbReference>
<dbReference type="GO" id="GO:0005975">
    <property type="term" value="P:carbohydrate metabolic process"/>
    <property type="evidence" value="ECO:0007669"/>
    <property type="project" value="InterPro"/>
</dbReference>
<sequence length="379" mass="42519">MDMRGTVRRAMKSAAAGVLHHSGLRKALAAYRRYQSGGRRILIVSYHRVVADFTGELQRSIPGLLISQETFRRHLEGLSAAGYEFSSLGDALDVMAGRRVAQKDLCVVSFDDGYRDVYRYGYPVLKQMGVPAITYLPAALIGTGQRFNHDRLFHLVRMAQARGYKPVFDVMPAPTTELLDTVLSGRKRLSAALDDFIGRYPTGTLVETIQALEERLGPSPELLPEQGDLMDWDEVRRMVKDGFDFGAHTLGHVVLTHEPLEVVEREVRESKAIIEREASITVRDFAYCNGWYSDEVIRVLKRNGFRSAVTTEDMPNLMGGDPFTLKRKVLWENFSVGLTGGYSRTLTVCQLDDCFSTLGMRAPVLGRRLQNAPRGEVVW</sequence>
<name>A0AAC8Q8Y0_9BACT</name>
<evidence type="ECO:0000313" key="5">
    <source>
        <dbReference type="Proteomes" id="UP000035579"/>
    </source>
</evidence>
<organism evidence="3 5">
    <name type="scientific">Archangium gephyra</name>
    <dbReference type="NCBI Taxonomy" id="48"/>
    <lineage>
        <taxon>Bacteria</taxon>
        <taxon>Pseudomonadati</taxon>
        <taxon>Myxococcota</taxon>
        <taxon>Myxococcia</taxon>
        <taxon>Myxococcales</taxon>
        <taxon>Cystobacterineae</taxon>
        <taxon>Archangiaceae</taxon>
        <taxon>Archangium</taxon>
    </lineage>
</organism>
<proteinExistence type="predicted"/>
<accession>A0AAC8Q8Y0</accession>
<dbReference type="Proteomes" id="UP000035579">
    <property type="component" value="Chromosome"/>
</dbReference>
<evidence type="ECO:0000313" key="6">
    <source>
        <dbReference type="Proteomes" id="UP000256345"/>
    </source>
</evidence>
<dbReference type="InterPro" id="IPR051398">
    <property type="entry name" value="Polysacch_Deacetylase"/>
</dbReference>
<feature type="domain" description="NodB homology" evidence="2">
    <location>
        <begin position="104"/>
        <end position="379"/>
    </location>
</feature>
<dbReference type="InterPro" id="IPR011330">
    <property type="entry name" value="Glyco_hydro/deAcase_b/a-brl"/>
</dbReference>
<evidence type="ECO:0000313" key="4">
    <source>
        <dbReference type="EMBL" id="REG25145.1"/>
    </source>
</evidence>
<dbReference type="EMBL" id="QUMU01000013">
    <property type="protein sequence ID" value="REG25145.1"/>
    <property type="molecule type" value="Genomic_DNA"/>
</dbReference>
<dbReference type="PANTHER" id="PTHR34216">
    <property type="match status" value="1"/>
</dbReference>
<dbReference type="Gene3D" id="3.20.20.370">
    <property type="entry name" value="Glycoside hydrolase/deacetylase"/>
    <property type="match status" value="1"/>
</dbReference>
<dbReference type="KEGG" id="age:AA314_04650"/>
<dbReference type="CDD" id="cd10918">
    <property type="entry name" value="CE4_NodB_like_5s_6s"/>
    <property type="match status" value="1"/>
</dbReference>
<reference evidence="4 6" key="2">
    <citation type="submission" date="2018-08" db="EMBL/GenBank/DDBJ databases">
        <title>Genomic Encyclopedia of Archaeal and Bacterial Type Strains, Phase II (KMG-II): from individual species to whole genera.</title>
        <authorList>
            <person name="Goeker M."/>
        </authorList>
    </citation>
    <scope>NUCLEOTIDE SEQUENCE [LARGE SCALE GENOMIC DNA]</scope>
    <source>
        <strain evidence="4 6">DSM 2261</strain>
    </source>
</reference>
<dbReference type="Proteomes" id="UP000256345">
    <property type="component" value="Unassembled WGS sequence"/>
</dbReference>
<evidence type="ECO:0000256" key="1">
    <source>
        <dbReference type="ARBA" id="ARBA00022729"/>
    </source>
</evidence>
<dbReference type="EMBL" id="CP011509">
    <property type="protein sequence ID" value="AKJ03024.1"/>
    <property type="molecule type" value="Genomic_DNA"/>
</dbReference>
<evidence type="ECO:0000313" key="3">
    <source>
        <dbReference type="EMBL" id="AKJ03024.1"/>
    </source>
</evidence>
<gene>
    <name evidence="3" type="ORF">AA314_04650</name>
    <name evidence="4" type="ORF">ATI61_113209</name>
</gene>
<dbReference type="PANTHER" id="PTHR34216:SF7">
    <property type="entry name" value="POLY-BETA-1,6-N-ACETYL-D-GLUCOSAMINE N-DEACETYLASE"/>
    <property type="match status" value="1"/>
</dbReference>
<dbReference type="InterPro" id="IPR002509">
    <property type="entry name" value="NODB_dom"/>
</dbReference>
<keyword evidence="1" id="KW-0732">Signal</keyword>